<dbReference type="InterPro" id="IPR037185">
    <property type="entry name" value="EmrE-like"/>
</dbReference>
<keyword evidence="1" id="KW-0812">Transmembrane</keyword>
<dbReference type="EMBL" id="BAABFL010000134">
    <property type="protein sequence ID" value="GAA4649481.1"/>
    <property type="molecule type" value="Genomic_DNA"/>
</dbReference>
<protein>
    <submittedName>
        <fullName evidence="3">DMT family transporter</fullName>
    </submittedName>
</protein>
<dbReference type="Pfam" id="PF00892">
    <property type="entry name" value="EamA"/>
    <property type="match status" value="2"/>
</dbReference>
<dbReference type="PANTHER" id="PTHR22911">
    <property type="entry name" value="ACYL-MALONYL CONDENSING ENZYME-RELATED"/>
    <property type="match status" value="1"/>
</dbReference>
<feature type="transmembrane region" description="Helical" evidence="1">
    <location>
        <begin position="181"/>
        <end position="200"/>
    </location>
</feature>
<reference evidence="4" key="1">
    <citation type="journal article" date="2019" name="Int. J. Syst. Evol. Microbiol.">
        <title>The Global Catalogue of Microorganisms (GCM) 10K type strain sequencing project: providing services to taxonomists for standard genome sequencing and annotation.</title>
        <authorList>
            <consortium name="The Broad Institute Genomics Platform"/>
            <consortium name="The Broad Institute Genome Sequencing Center for Infectious Disease"/>
            <person name="Wu L."/>
            <person name="Ma J."/>
        </authorList>
    </citation>
    <scope>NUCLEOTIDE SEQUENCE [LARGE SCALE GENOMIC DNA]</scope>
    <source>
        <strain evidence="4">JCM 17805</strain>
    </source>
</reference>
<keyword evidence="1" id="KW-0472">Membrane</keyword>
<evidence type="ECO:0000313" key="4">
    <source>
        <dbReference type="Proteomes" id="UP001500604"/>
    </source>
</evidence>
<feature type="transmembrane region" description="Helical" evidence="1">
    <location>
        <begin position="39"/>
        <end position="59"/>
    </location>
</feature>
<evidence type="ECO:0000313" key="3">
    <source>
        <dbReference type="EMBL" id="GAA4649481.1"/>
    </source>
</evidence>
<sequence>MHSAHSRQGHLLAFAGALCLTPDGVLVRLAGVDDWSLVFWRGAMIAAALFLILAARHRSHFWHHAMPGSRRAWFCSVLFAASSMMFVLGITHTTIASALVILSTTPMFAALYGRLFLGEITPWRTWLAMGGGATGIAVVFAGDIQGGNWQGNLFALACACLTAAHITVIRSAASGMNVMSVYGWGGMLLASGCLLLVPSLSFSFQSLLVLAIMGLLSGLAFFMLGEGAKRVPAPEVTLMMLLEPTLGPVWAFLVLGEIPTLWAVIGGGIVIVSLVFHSIAHFTSNQNA</sequence>
<dbReference type="Proteomes" id="UP001500604">
    <property type="component" value="Unassembled WGS sequence"/>
</dbReference>
<comment type="caution">
    <text evidence="3">The sequence shown here is derived from an EMBL/GenBank/DDBJ whole genome shotgun (WGS) entry which is preliminary data.</text>
</comment>
<evidence type="ECO:0000259" key="2">
    <source>
        <dbReference type="Pfam" id="PF00892"/>
    </source>
</evidence>
<keyword evidence="4" id="KW-1185">Reference proteome</keyword>
<feature type="transmembrane region" description="Helical" evidence="1">
    <location>
        <begin position="206"/>
        <end position="224"/>
    </location>
</feature>
<feature type="transmembrane region" description="Helical" evidence="1">
    <location>
        <begin position="95"/>
        <end position="113"/>
    </location>
</feature>
<dbReference type="SUPFAM" id="SSF103481">
    <property type="entry name" value="Multidrug resistance efflux transporter EmrE"/>
    <property type="match status" value="2"/>
</dbReference>
<feature type="transmembrane region" description="Helical" evidence="1">
    <location>
        <begin position="71"/>
        <end position="89"/>
    </location>
</feature>
<dbReference type="InterPro" id="IPR000620">
    <property type="entry name" value="EamA_dom"/>
</dbReference>
<name>A0ABP8V0P4_9GAMM</name>
<accession>A0ABP8V0P4</accession>
<dbReference type="RefSeq" id="WP_345195337.1">
    <property type="nucleotide sequence ID" value="NZ_BAABFL010000134.1"/>
</dbReference>
<feature type="transmembrane region" description="Helical" evidence="1">
    <location>
        <begin position="150"/>
        <end position="169"/>
    </location>
</feature>
<feature type="transmembrane region" description="Helical" evidence="1">
    <location>
        <begin position="261"/>
        <end position="282"/>
    </location>
</feature>
<feature type="domain" description="EamA" evidence="2">
    <location>
        <begin position="9"/>
        <end position="140"/>
    </location>
</feature>
<feature type="domain" description="EamA" evidence="2">
    <location>
        <begin position="151"/>
        <end position="276"/>
    </location>
</feature>
<organism evidence="3 4">
    <name type="scientific">Kistimonas scapharcae</name>
    <dbReference type="NCBI Taxonomy" id="1036133"/>
    <lineage>
        <taxon>Bacteria</taxon>
        <taxon>Pseudomonadati</taxon>
        <taxon>Pseudomonadota</taxon>
        <taxon>Gammaproteobacteria</taxon>
        <taxon>Oceanospirillales</taxon>
        <taxon>Endozoicomonadaceae</taxon>
        <taxon>Kistimonas</taxon>
    </lineage>
</organism>
<evidence type="ECO:0000256" key="1">
    <source>
        <dbReference type="SAM" id="Phobius"/>
    </source>
</evidence>
<keyword evidence="1" id="KW-1133">Transmembrane helix</keyword>
<proteinExistence type="predicted"/>
<gene>
    <name evidence="3" type="ORF">GCM10023116_17550</name>
</gene>
<feature type="transmembrane region" description="Helical" evidence="1">
    <location>
        <begin position="125"/>
        <end position="144"/>
    </location>
</feature>